<dbReference type="GO" id="GO:0071966">
    <property type="term" value="P:fungal-type cell wall polysaccharide metabolic process"/>
    <property type="evidence" value="ECO:0007669"/>
    <property type="project" value="TreeGrafter"/>
</dbReference>
<accession>A0A6G1JMK4</accession>
<name>A0A6G1JMK4_9PLEO</name>
<dbReference type="PANTHER" id="PTHR34154">
    <property type="entry name" value="ALKALI-SENSITIVE LINKAGE PROTEIN 1"/>
    <property type="match status" value="1"/>
</dbReference>
<feature type="domain" description="Asl1-like glycosyl hydrolase catalytic" evidence="3">
    <location>
        <begin position="43"/>
        <end position="153"/>
    </location>
</feature>
<feature type="chain" id="PRO_5026345539" evidence="2">
    <location>
        <begin position="21"/>
        <end position="262"/>
    </location>
</feature>
<dbReference type="InterPro" id="IPR024655">
    <property type="entry name" value="Asl1_glyco_hydro_catalytic"/>
</dbReference>
<dbReference type="EMBL" id="MU005569">
    <property type="protein sequence ID" value="KAF2691774.1"/>
    <property type="molecule type" value="Genomic_DNA"/>
</dbReference>
<evidence type="ECO:0000313" key="5">
    <source>
        <dbReference type="Proteomes" id="UP000799291"/>
    </source>
</evidence>
<dbReference type="InterPro" id="IPR017853">
    <property type="entry name" value="GH"/>
</dbReference>
<gene>
    <name evidence="4" type="ORF">K458DRAFT_381612</name>
</gene>
<evidence type="ECO:0000256" key="2">
    <source>
        <dbReference type="SAM" id="SignalP"/>
    </source>
</evidence>
<sequence>MKSPILISILAIAIFSLAATVPEDTTTEVDFISSEEAGRNRRGVAFNDNTFPRMFSGPINKITWMYNWGSDLCGSADRKAGLPIENVPMLHSDKADHAGVWAENVKRCANYGDGIGIVHVLAMNEPDMCIQNAGGSCMSLDATLSAWRAHMDPPPQLRRQNETRLPRRHKPRPQQRRPRLLAQFPQPLLRLQGRPVWITEFGFSSGQEGNQEDRKGFLKEVMPWLDAQKDVHRYAYQYAGPGFLVNNEGTGLSSLGQIFVFG</sequence>
<feature type="signal peptide" evidence="2">
    <location>
        <begin position="1"/>
        <end position="20"/>
    </location>
</feature>
<protein>
    <submittedName>
        <fullName evidence="4">Glycoside hydrolase family 128 protein</fullName>
    </submittedName>
</protein>
<dbReference type="InterPro" id="IPR053183">
    <property type="entry name" value="ASL1"/>
</dbReference>
<dbReference type="GO" id="GO:0016787">
    <property type="term" value="F:hydrolase activity"/>
    <property type="evidence" value="ECO:0007669"/>
    <property type="project" value="UniProtKB-KW"/>
</dbReference>
<organism evidence="4 5">
    <name type="scientific">Lentithecium fluviatile CBS 122367</name>
    <dbReference type="NCBI Taxonomy" id="1168545"/>
    <lineage>
        <taxon>Eukaryota</taxon>
        <taxon>Fungi</taxon>
        <taxon>Dikarya</taxon>
        <taxon>Ascomycota</taxon>
        <taxon>Pezizomycotina</taxon>
        <taxon>Dothideomycetes</taxon>
        <taxon>Pleosporomycetidae</taxon>
        <taxon>Pleosporales</taxon>
        <taxon>Massarineae</taxon>
        <taxon>Lentitheciaceae</taxon>
        <taxon>Lentithecium</taxon>
    </lineage>
</organism>
<keyword evidence="4" id="KW-0378">Hydrolase</keyword>
<dbReference type="OrthoDB" id="5985073at2759"/>
<proteinExistence type="predicted"/>
<feature type="compositionally biased region" description="Basic residues" evidence="1">
    <location>
        <begin position="166"/>
        <end position="177"/>
    </location>
</feature>
<dbReference type="SUPFAM" id="SSF51445">
    <property type="entry name" value="(Trans)glycosidases"/>
    <property type="match status" value="1"/>
</dbReference>
<dbReference type="Proteomes" id="UP000799291">
    <property type="component" value="Unassembled WGS sequence"/>
</dbReference>
<feature type="domain" description="Asl1-like glycosyl hydrolase catalytic" evidence="3">
    <location>
        <begin position="193"/>
        <end position="259"/>
    </location>
</feature>
<dbReference type="AlphaFoldDB" id="A0A6G1JMK4"/>
<feature type="region of interest" description="Disordered" evidence="1">
    <location>
        <begin position="151"/>
        <end position="177"/>
    </location>
</feature>
<dbReference type="PANTHER" id="PTHR34154:SF10">
    <property type="entry name" value="ASL1-LIKE GLYCOSYL HYDROLASE CATALYTIC DOMAIN-CONTAINING PROTEIN"/>
    <property type="match status" value="1"/>
</dbReference>
<evidence type="ECO:0000256" key="1">
    <source>
        <dbReference type="SAM" id="MobiDB-lite"/>
    </source>
</evidence>
<reference evidence="4" key="1">
    <citation type="journal article" date="2020" name="Stud. Mycol.">
        <title>101 Dothideomycetes genomes: a test case for predicting lifestyles and emergence of pathogens.</title>
        <authorList>
            <person name="Haridas S."/>
            <person name="Albert R."/>
            <person name="Binder M."/>
            <person name="Bloem J."/>
            <person name="Labutti K."/>
            <person name="Salamov A."/>
            <person name="Andreopoulos B."/>
            <person name="Baker S."/>
            <person name="Barry K."/>
            <person name="Bills G."/>
            <person name="Bluhm B."/>
            <person name="Cannon C."/>
            <person name="Castanera R."/>
            <person name="Culley D."/>
            <person name="Daum C."/>
            <person name="Ezra D."/>
            <person name="Gonzalez J."/>
            <person name="Henrissat B."/>
            <person name="Kuo A."/>
            <person name="Liang C."/>
            <person name="Lipzen A."/>
            <person name="Lutzoni F."/>
            <person name="Magnuson J."/>
            <person name="Mondo S."/>
            <person name="Nolan M."/>
            <person name="Ohm R."/>
            <person name="Pangilinan J."/>
            <person name="Park H.-J."/>
            <person name="Ramirez L."/>
            <person name="Alfaro M."/>
            <person name="Sun H."/>
            <person name="Tritt A."/>
            <person name="Yoshinaga Y."/>
            <person name="Zwiers L.-H."/>
            <person name="Turgeon B."/>
            <person name="Goodwin S."/>
            <person name="Spatafora J."/>
            <person name="Crous P."/>
            <person name="Grigoriev I."/>
        </authorList>
    </citation>
    <scope>NUCLEOTIDE SEQUENCE</scope>
    <source>
        <strain evidence="4">CBS 122367</strain>
    </source>
</reference>
<evidence type="ECO:0000259" key="3">
    <source>
        <dbReference type="Pfam" id="PF11790"/>
    </source>
</evidence>
<keyword evidence="2" id="KW-0732">Signal</keyword>
<keyword evidence="5" id="KW-1185">Reference proteome</keyword>
<dbReference type="Pfam" id="PF11790">
    <property type="entry name" value="Glyco_hydro_cc"/>
    <property type="match status" value="2"/>
</dbReference>
<dbReference type="GO" id="GO:0009277">
    <property type="term" value="C:fungal-type cell wall"/>
    <property type="evidence" value="ECO:0007669"/>
    <property type="project" value="TreeGrafter"/>
</dbReference>
<evidence type="ECO:0000313" key="4">
    <source>
        <dbReference type="EMBL" id="KAF2691774.1"/>
    </source>
</evidence>